<name>A0AAD7TNA2_9APHY</name>
<evidence type="ECO:0000313" key="2">
    <source>
        <dbReference type="EMBL" id="KAJ8472598.1"/>
    </source>
</evidence>
<reference evidence="2" key="1">
    <citation type="submission" date="2022-11" db="EMBL/GenBank/DDBJ databases">
        <title>Genome Sequence of Cubamyces cubensis.</title>
        <authorList>
            <person name="Buettner E."/>
        </authorList>
    </citation>
    <scope>NUCLEOTIDE SEQUENCE</scope>
    <source>
        <strain evidence="2">MPL-01</strain>
    </source>
</reference>
<keyword evidence="1" id="KW-1133">Transmembrane helix</keyword>
<organism evidence="2 3">
    <name type="scientific">Trametes cubensis</name>
    <dbReference type="NCBI Taxonomy" id="1111947"/>
    <lineage>
        <taxon>Eukaryota</taxon>
        <taxon>Fungi</taxon>
        <taxon>Dikarya</taxon>
        <taxon>Basidiomycota</taxon>
        <taxon>Agaricomycotina</taxon>
        <taxon>Agaricomycetes</taxon>
        <taxon>Polyporales</taxon>
        <taxon>Polyporaceae</taxon>
        <taxon>Trametes</taxon>
    </lineage>
</organism>
<proteinExistence type="predicted"/>
<keyword evidence="1" id="KW-0472">Membrane</keyword>
<keyword evidence="1" id="KW-0812">Transmembrane</keyword>
<dbReference type="Proteomes" id="UP001215151">
    <property type="component" value="Unassembled WGS sequence"/>
</dbReference>
<dbReference type="AlphaFoldDB" id="A0AAD7TNA2"/>
<sequence length="408" mass="45741">MPHKHNPSTGTCEVVPANGELPCAQPGYREHPRLCNAHRKEYGRLTAAYKATSEEAEILYAAVRALERTIKALHAIDDVDDALEIGQKCLDAIEREIRERQDHHRRFFIELHNGHEQWIDSLRKKRVVVEKIISQLRLRHDELLLHGSSWELEQGIYADDWSRENSVEAVSAYPRTRSLNMAKSLGYTPPSSRFTTPSAKSVVLCVANELGDGVYCCTTRALPCGSLCTKHLYEYMANMTRFKRAAERCSGMSGDVRRILAKDIESAYQTSEDIWQDLDVVIRFGGALDQVSRCETESRRFPGMAFKPYERVVDRDAVYGLRNRLEKKHTSPQLLAYNTRHARTTDAQKPCMPTYREKESYTTPPPAPSDAGNGGSFVVFLLAAATAASLGMGVISSVALGGFVAWAF</sequence>
<evidence type="ECO:0000256" key="1">
    <source>
        <dbReference type="SAM" id="Phobius"/>
    </source>
</evidence>
<evidence type="ECO:0000313" key="3">
    <source>
        <dbReference type="Proteomes" id="UP001215151"/>
    </source>
</evidence>
<feature type="transmembrane region" description="Helical" evidence="1">
    <location>
        <begin position="377"/>
        <end position="406"/>
    </location>
</feature>
<keyword evidence="3" id="KW-1185">Reference proteome</keyword>
<gene>
    <name evidence="2" type="ORF">ONZ51_g8407</name>
</gene>
<dbReference type="EMBL" id="JAPEVG010000253">
    <property type="protein sequence ID" value="KAJ8472598.1"/>
    <property type="molecule type" value="Genomic_DNA"/>
</dbReference>
<comment type="caution">
    <text evidence="2">The sequence shown here is derived from an EMBL/GenBank/DDBJ whole genome shotgun (WGS) entry which is preliminary data.</text>
</comment>
<accession>A0AAD7TNA2</accession>
<protein>
    <submittedName>
        <fullName evidence="2">Uncharacterized protein</fullName>
    </submittedName>
</protein>